<name>A0A7W7YZB0_9HYPH</name>
<dbReference type="Gene3D" id="3.30.450.150">
    <property type="entry name" value="Haem-degrading domain"/>
    <property type="match status" value="1"/>
</dbReference>
<protein>
    <submittedName>
        <fullName evidence="1">Uncharacterized protein GlcG (DUF336 family)</fullName>
    </submittedName>
</protein>
<dbReference type="Pfam" id="PF03928">
    <property type="entry name" value="HbpS-like"/>
    <property type="match status" value="1"/>
</dbReference>
<reference evidence="1 2" key="1">
    <citation type="submission" date="2020-08" db="EMBL/GenBank/DDBJ databases">
        <title>Genomic Encyclopedia of Type Strains, Phase IV (KMG-IV): sequencing the most valuable type-strain genomes for metagenomic binning, comparative biology and taxonomic classification.</title>
        <authorList>
            <person name="Goeker M."/>
        </authorList>
    </citation>
    <scope>NUCLEOTIDE SEQUENCE [LARGE SCALE GENOMIC DNA]</scope>
    <source>
        <strain evidence="1 2">DSM 21319</strain>
    </source>
</reference>
<sequence>MAFVEATARLTDEGLSAMLAAAVAAAKAMGQPQCIVVVDQSGVTLAAFRMAGSRYLSLKSATAKARTAASIGAPSDSVPEPVRPAIAAATEGAVTGLRGGLPIRIGGVLLGGIGVGSGSGEQDETVARAALSAIGADTAGQAA</sequence>
<dbReference type="EMBL" id="JACHIK010000028">
    <property type="protein sequence ID" value="MBB5045129.1"/>
    <property type="molecule type" value="Genomic_DNA"/>
</dbReference>
<proteinExistence type="predicted"/>
<dbReference type="InterPro" id="IPR038084">
    <property type="entry name" value="PduO/GlcC-like_sf"/>
</dbReference>
<evidence type="ECO:0000313" key="1">
    <source>
        <dbReference type="EMBL" id="MBB5045129.1"/>
    </source>
</evidence>
<dbReference type="InterPro" id="IPR005624">
    <property type="entry name" value="PduO/GlcC-like"/>
</dbReference>
<dbReference type="InterPro" id="IPR052517">
    <property type="entry name" value="GlcG_carb_metab_protein"/>
</dbReference>
<comment type="caution">
    <text evidence="1">The sequence shown here is derived from an EMBL/GenBank/DDBJ whole genome shotgun (WGS) entry which is preliminary data.</text>
</comment>
<accession>A0A7W7YZB0</accession>
<evidence type="ECO:0000313" key="2">
    <source>
        <dbReference type="Proteomes" id="UP000535406"/>
    </source>
</evidence>
<dbReference type="PANTHER" id="PTHR34309">
    <property type="entry name" value="SLR1406 PROTEIN"/>
    <property type="match status" value="1"/>
</dbReference>
<gene>
    <name evidence="1" type="ORF">HNQ66_004557</name>
</gene>
<dbReference type="Proteomes" id="UP000535406">
    <property type="component" value="Unassembled WGS sequence"/>
</dbReference>
<organism evidence="1 2">
    <name type="scientific">Shinella fusca</name>
    <dbReference type="NCBI Taxonomy" id="544480"/>
    <lineage>
        <taxon>Bacteria</taxon>
        <taxon>Pseudomonadati</taxon>
        <taxon>Pseudomonadota</taxon>
        <taxon>Alphaproteobacteria</taxon>
        <taxon>Hyphomicrobiales</taxon>
        <taxon>Rhizobiaceae</taxon>
        <taxon>Shinella</taxon>
    </lineage>
</organism>
<dbReference type="RefSeq" id="WP_184147047.1">
    <property type="nucleotide sequence ID" value="NZ_JACHIK010000028.1"/>
</dbReference>
<dbReference type="SUPFAM" id="SSF143744">
    <property type="entry name" value="GlcG-like"/>
    <property type="match status" value="1"/>
</dbReference>
<keyword evidence="2" id="KW-1185">Reference proteome</keyword>
<dbReference type="AlphaFoldDB" id="A0A7W7YZB0"/>
<dbReference type="PANTHER" id="PTHR34309:SF1">
    <property type="entry name" value="PROTEIN GLCG"/>
    <property type="match status" value="1"/>
</dbReference>